<dbReference type="AlphaFoldDB" id="Q5YYJ7"/>
<gene>
    <name evidence="1" type="ordered locus">NFA_18980</name>
</gene>
<dbReference type="HOGENOM" id="CLU_2143247_0_0_11"/>
<proteinExistence type="predicted"/>
<keyword evidence="2" id="KW-1185">Reference proteome</keyword>
<accession>Q5YYJ7</accession>
<dbReference type="STRING" id="247156.NFA_18980"/>
<dbReference type="Proteomes" id="UP000006820">
    <property type="component" value="Chromosome"/>
</dbReference>
<evidence type="ECO:0000313" key="1">
    <source>
        <dbReference type="EMBL" id="BAD56744.1"/>
    </source>
</evidence>
<dbReference type="KEGG" id="nfa:NFA_18980"/>
<protein>
    <submittedName>
        <fullName evidence="1">Uncharacterized protein</fullName>
    </submittedName>
</protein>
<name>Q5YYJ7_NOCFA</name>
<reference evidence="1 2" key="1">
    <citation type="journal article" date="2004" name="Proc. Natl. Acad. Sci. U.S.A.">
        <title>The complete genomic sequence of Nocardia farcinica IFM 10152.</title>
        <authorList>
            <person name="Ishikawa J."/>
            <person name="Yamashita A."/>
            <person name="Mikami Y."/>
            <person name="Hoshino Y."/>
            <person name="Kurita H."/>
            <person name="Hotta K."/>
            <person name="Shiba T."/>
            <person name="Hattori M."/>
        </authorList>
    </citation>
    <scope>NUCLEOTIDE SEQUENCE [LARGE SCALE GENOMIC DNA]</scope>
    <source>
        <strain evidence="1 2">IFM 10152</strain>
    </source>
</reference>
<organism evidence="1 2">
    <name type="scientific">Nocardia farcinica (strain IFM 10152)</name>
    <dbReference type="NCBI Taxonomy" id="247156"/>
    <lineage>
        <taxon>Bacteria</taxon>
        <taxon>Bacillati</taxon>
        <taxon>Actinomycetota</taxon>
        <taxon>Actinomycetes</taxon>
        <taxon>Mycobacteriales</taxon>
        <taxon>Nocardiaceae</taxon>
        <taxon>Nocardia</taxon>
    </lineage>
</organism>
<sequence length="112" mass="12546">MRKTPVRVDRGLVVTWVERCRREWHQLAAAGTQRDVAMAGRRRIAEKLCRAGLTNEVNHERRCSASAAATAGISRQCTRPGVPRRWRPAWLLLMPNGVPLLAGIGLDRHGED</sequence>
<evidence type="ECO:0000313" key="2">
    <source>
        <dbReference type="Proteomes" id="UP000006820"/>
    </source>
</evidence>
<dbReference type="EMBL" id="AP006618">
    <property type="protein sequence ID" value="BAD56744.1"/>
    <property type="molecule type" value="Genomic_DNA"/>
</dbReference>